<dbReference type="GeneID" id="10327010"/>
<proteinExistence type="predicted"/>
<name>E3SMS8_9CAUD</name>
<accession>E3SMS8</accession>
<dbReference type="Proteomes" id="UP000006530">
    <property type="component" value="Segment"/>
</dbReference>
<sequence>MSFQINADQQRIEASGAKATGNWTNATYSRTAGGVGNIVSVAHGIIGIEKLYLDFTSGGEVDGVFTVTKVDDDNLSFTGSANSVITAGAGVSYKRVRSLSIQGDESLEISVGTGALEKDAIFVGKNAQENIRVGVNTNNPEYELDVEGQIRTTRSIISDTAQVTNLDIDTIINPALNLRAPNLINFEDTDVTSPTFGTTFFPTADTPPLSDQSRRVATTDFVYKVATNDTGGRVYVSQTIGSDLNDGRSAARPVKTIKKAAQIAYGLQKATPDPTDEYVSIIVSGGEYLEDNPISLPRNCSLVGDNLRRVIVRPLNQDRHMIKASNETYVIGVVFRDALQNASDPQSTVIHTWKYAFVFDDKQRLYYEPEVSQIPAIPGDKFRGDNIFNITFNNHTGDNVTLQTGYFLQGGSSGTQGVVQSITFTGPVASPYSTGNVVVLITSGVNDVFQDAEKVFYDATSLANIITDVNNPSVSDRFDVVDAESLRPELETISNQIYQHTIDTEIETVSFRGSTNYVDTTLNRITIAGHGFSTGDQVLYSKDENTNPLPGLIDGIRYWVRVVSDSVIELYDLEVNAIASTTITQGIKDLTGVSADDKLHELTTGNVIIDDNHIYVTNHQFTTGDGVIYRAGKMGGIGGLVDGTAYFVYKESDNWFRLASSQANATNKDASGNDDPVTLTLSSTGTGFQRFELQNRVLSITTIDTSTNTIATYNGPIFTLASSSVSSDFHDYEVGQEVNVYGFQNSAINFGTGTNSSYTISGGLITVQVTGVDNTLTSAFFGNMATLTQAGVTFNFPGSDVRFSKTYLIGNWSTGSGTPSLPGNSDLGLGYARYNSSNTTITFVLKQANIDTASDVTTSSGTGVSILDNLADLNGRKYITHRIERADGYSLQFVIRANLSQIGTSINPTGNQVVVGSNNYVLASLRNSPYGFSKINQSDRFRDGAENIKNNQEFIAEESVGYVKYYYESSATRGTALTIGGTNFGQVASTVARGITSWAVTGDKCKIKVQKGHNLYPSFSQHTPSTATYTASSGNVVVTVNSHGFEVGDLIKFDPGALVFRCSMDDYSTLHAYPRPSDPAADKWLKITAKTTNTFTVNVGTSPTVNHQVSDASYNPTTGLMELTIGSHSLKAGTSIKMPVGAVTFSCAFGGASGAAAQKSYPRSDFINPGGQVTNAAYNPTTGIMTVTTTNAHGLQNGNKIKLEDDSFSFTCTHGSGTKTYPRSTDPLSGRNIPVFNVTANTFDIQTLDVVPSTNTTTHSFVSATATAVQKKKDAKIYDEAVRIESVTPTTITVQTLENTPSTNTDVHTFVSAATNAVVSGGNYTHEFASAGANSVKKALTSAVTITNSGNATVNGTHGIFDIYDDREFTIDLTDSSANGQTGSVGEFTDNQQPFRTPNSKDQGNKYGDVSELLFANADMIADYAVNKMLAANPSYTIPTGSTACYDDVRDFIQQCVSHNLKWGGNDRVYDQAKFYIDPGFSLTRDRYVEVFNNAKDAAILTGRNLPLYRNPYATKLQYYHLATLDTGAGTVRRDAATLIQNNLDFIANEAVQRYEFDDPGHRIPGANQNCVDDALDILRTVVYNLAYGGNEQVYDAANLYVGSTFLDGEETESRAVFALVNTIAKQVVESQTVTVEGNHGYTQVTDNVNKGTTVEANIVDGFFTIVDLAIANDNMSHATRTVATNPSCANVISAITTFFDTVTTALGTDSGGAGSVSSVTRTVSPGDQQCIDDTMKILRAFQYDLRYGGNQKTVEAANLYISGASGVQHVTTEVTYTRAIFAAAKELAIDAIRNNLENGQFSQILPRSNGSITVDSSAPECANVVSALVTNWGILDNVLSSGNSYSGTVTNPDPLIVEQDASKYSFPLVNTFLDLPVIEASPYIQNSSLISFLGGSGCEIDGAKVATPNVPRPGLKQNAQGATVALFDPQGKSMVANAFTIICFGGTAYNVTNDGYTQLVSVFAIFCQDGILTQSGGYASVTNSASNFGTYSLRATGFRAEAYSFDVGVIDSITEDLDGNGVATGRQVVQVSGTTLTGIPVEDYIIRIDGYSPTDPAVEHIILETELISGSAGSQIVAKITTNRSLDFSDGTNRYQSNADPSFAAGSLPLSNLVNKTIRFHRPSVTNSSSHTWEYSGSGNTYAALPQNGGVGRGTAFEAAEESFGQVYTSGTNEFGDFKVGNFVTIFNRTGAISFVGTVSISELSSIKIVGGDITITGFSKDDNLGGTFASDSLLPTQASVRDYISNNLGPYLNQPYSTNAVPSALVQLTSSGKINIDQIPALRPFNITSVASSAERLAIEDANAGDIAIETTATTFSVPAANVNTTNEQITIASHGVNTGDLLTYTQGSSAITGLSTGVDYYAIKVDDNTIKLATTESNATNNQAINLESQGAGTHQFKTQGTAISYILENDLESQFLAFTPNSNFSFTAGDIIVGSSTTARGVVQSYNDGTIFNFVISTAGDSYGGDFPLTISAPDDTVNGVQAVATANVVNGSVTKVTITNGGQGYYAQPTVQAQVSSGTTAVITAQIEGRVNIDIANNIKFDAGDFILDQANANEGTGTYSQSGTTITITENSHGLSNAALAYIDFTSGGASDGFYTISLINGNQYSVTSPSSGTNSGNMARKRIIDLSRVINTSASNAANWTQLTSTNIDASNIVAGVVDPERLANKGVANAFSFLRGDSSWEYALQSVRPTTQDAMVIGGSVTDSSYIDTITITNGGTGYTNGTYQNIPMGGGNISISSDNVARATYIVSGGTITSATVTDSGTGYTGDFSITIPSELGGGSGAILAATKGTINRVYGNVEIDIKKGDNLTPSASVYGNYGVFRFRKDVANQAIGNQDRGGFIIDNAGNVSLDQGAGSELNADRLDGNQGVFYQDASNLTQGTLDPARLLNTVYAISISGTADTANLVFNETASLTSNPSPSQSGNGIGAALRNNNADGLTDGGTTHGVMTYRREATGNASTQLGFTDNNNLYIRGNSGGATNVYTNWEKIWSASNDGAGSGLDADVMDGKQGLWYQTGYNVGDTRGGITSPIGDMFLPEVLGQDKVVFENFYVNDTGNKFTLYIPDFHCNSGVGGNINNGGTYTIYSDIGATNNIGSIVVDSSNGVQELTHTTGEIYSLVTGTIAFVGANSNANVYVFGPNPGTKWTVSSSNKISGGSVSIFGLRDNANGAKLQIGKAAVSTTPTIDFRSGGQAPNYDVQFIISGGNTSDGNGTIRINTGDITVNGNTMWHAGNDGSTSQLDAHYLDGYVQSTAATGDTIARRDASGHLTVNDLTGDQGIFTNNGAGTLSLADSNGITLGKSTTNTLALQGKGSSSVGYVKFGNDTNAFGWNGTHLSYNNVYFRSGYIGIGESNPGAPLEIKRDGDALNLWAEFTTGGTNDGRIQFGTSGGSPQITFDDIANDVGWALGVDDANVSWFCIKGFATPGDVGYLASQGSTGTCALAIYQPTGRWFINKAGGTGAGSRLNVGGNIETDGKLVSTVAIGTAPLQVTSTTEVPNLNANLLQGYDALGLPYLGASINVWLTDDGGQERFYFANNSHTYLRTGDAFYFRNDSNNTFASFDSGGRIHFHEPGNNSTQSSYRMQVTGDNGLNINASESLSSGQKSTVLRAGGDKLWIDSYAVFKKNRNTVAENINVNTGDNCGSNGPITINSGTTVTINSGGQWTII</sequence>
<gene>
    <name evidence="2" type="ORF">PHM1_097</name>
</gene>
<evidence type="ECO:0000256" key="1">
    <source>
        <dbReference type="SAM" id="MobiDB-lite"/>
    </source>
</evidence>
<feature type="compositionally biased region" description="Polar residues" evidence="1">
    <location>
        <begin position="1380"/>
        <end position="1402"/>
    </location>
</feature>
<evidence type="ECO:0000313" key="3">
    <source>
        <dbReference type="Proteomes" id="UP000006530"/>
    </source>
</evidence>
<organism evidence="2 3">
    <name type="scientific">Prochlorococcus phage P-HM1</name>
    <dbReference type="NCBI Taxonomy" id="445700"/>
    <lineage>
        <taxon>Viruses</taxon>
        <taxon>Duplodnaviria</taxon>
        <taxon>Heunggongvirae</taxon>
        <taxon>Uroviricota</taxon>
        <taxon>Caudoviricetes</taxon>
        <taxon>Eurybiavirus</taxon>
        <taxon>Eurybiavirus PHM2</taxon>
    </lineage>
</organism>
<evidence type="ECO:0000313" key="2">
    <source>
        <dbReference type="EMBL" id="ADO98721.1"/>
    </source>
</evidence>
<feature type="region of interest" description="Disordered" evidence="1">
    <location>
        <begin position="1380"/>
        <end position="1403"/>
    </location>
</feature>
<reference evidence="2" key="1">
    <citation type="journal article" date="2010" name="Environ. Microbiol.">
        <title>Genomic analysis of oceanic cyanobacterial myoviruses compared with T4-like myoviruses from diverse hosts and environments.</title>
        <authorList>
            <person name="Sullivan M.B."/>
            <person name="Huang K.H."/>
            <person name="Ignacio-Espinoza J.C."/>
            <person name="Berlin A.M."/>
            <person name="Kelly L."/>
            <person name="Weigele P.R."/>
            <person name="DeFrancesco A.S."/>
            <person name="Kern S.E."/>
            <person name="Thompson L.R."/>
            <person name="Young S."/>
            <person name="Yandava C."/>
            <person name="Fu R."/>
            <person name="Krastins B."/>
            <person name="Chase M."/>
            <person name="Sarracino D."/>
            <person name="Osburne M.S."/>
            <person name="Henn M.R."/>
            <person name="Chisholm S.W."/>
        </authorList>
    </citation>
    <scope>NUCLEOTIDE SEQUENCE [LARGE SCALE GENOMIC DNA]</scope>
    <source>
        <strain evidence="2">M4-247</strain>
    </source>
</reference>
<keyword evidence="3" id="KW-1185">Reference proteome</keyword>
<protein>
    <submittedName>
        <fullName evidence="2">YapH protein</fullName>
    </submittedName>
</protein>
<dbReference type="EMBL" id="GU071101">
    <property type="protein sequence ID" value="ADO98721.1"/>
    <property type="molecule type" value="Genomic_DNA"/>
</dbReference>
<dbReference type="KEGG" id="vg:10327010"/>
<dbReference type="RefSeq" id="YP_004322522.1">
    <property type="nucleotide sequence ID" value="NC_015280.1"/>
</dbReference>